<dbReference type="Pfam" id="PF06429">
    <property type="entry name" value="Flg_bbr_C"/>
    <property type="match status" value="1"/>
</dbReference>
<feature type="domain" description="Flagellar basal-body/hook protein C-terminal" evidence="10">
    <location>
        <begin position="466"/>
        <end position="504"/>
    </location>
</feature>
<dbReference type="GO" id="GO:0009424">
    <property type="term" value="C:bacterial-type flagellum hook"/>
    <property type="evidence" value="ECO:0007669"/>
    <property type="project" value="UniProtKB-UniRule"/>
</dbReference>
<evidence type="ECO:0000256" key="1">
    <source>
        <dbReference type="ARBA" id="ARBA00004365"/>
    </source>
</evidence>
<evidence type="ECO:0000256" key="6">
    <source>
        <dbReference type="ARBA" id="ARBA00023143"/>
    </source>
</evidence>
<gene>
    <name evidence="7" type="primary">flgK</name>
    <name evidence="12" type="ORF">FM121_12495</name>
</gene>
<dbReference type="Pfam" id="PF00460">
    <property type="entry name" value="Flg_bb_rod"/>
    <property type="match status" value="1"/>
</dbReference>
<keyword evidence="6 7" id="KW-0975">Bacterial flagellum</keyword>
<dbReference type="GO" id="GO:0005198">
    <property type="term" value="F:structural molecule activity"/>
    <property type="evidence" value="ECO:0007669"/>
    <property type="project" value="UniProtKB-UniRule"/>
</dbReference>
<accession>A0A1X6WRQ0</accession>
<name>A0A1X6WRQ0_9ENTE</name>
<dbReference type="AlphaFoldDB" id="A0A1X6WRQ0"/>
<evidence type="ECO:0000256" key="3">
    <source>
        <dbReference type="ARBA" id="ARBA00009677"/>
    </source>
</evidence>
<feature type="domain" description="Flagellar basal body rod protein N-terminal" evidence="9">
    <location>
        <begin position="10"/>
        <end position="37"/>
    </location>
</feature>
<keyword evidence="12" id="KW-0966">Cell projection</keyword>
<evidence type="ECO:0000256" key="2">
    <source>
        <dbReference type="ARBA" id="ARBA00004613"/>
    </source>
</evidence>
<keyword evidence="12" id="KW-0969">Cilium</keyword>
<dbReference type="OrthoDB" id="9802553at2"/>
<evidence type="ECO:0000256" key="4">
    <source>
        <dbReference type="ARBA" id="ARBA00016244"/>
    </source>
</evidence>
<dbReference type="PANTHER" id="PTHR30033:SF1">
    <property type="entry name" value="FLAGELLAR HOOK-ASSOCIATED PROTEIN 1"/>
    <property type="match status" value="1"/>
</dbReference>
<evidence type="ECO:0000259" key="10">
    <source>
        <dbReference type="Pfam" id="PF06429"/>
    </source>
</evidence>
<dbReference type="InterPro" id="IPR001444">
    <property type="entry name" value="Flag_bb_rod_N"/>
</dbReference>
<keyword evidence="5 7" id="KW-0964">Secreted</keyword>
<reference evidence="13" key="1">
    <citation type="submission" date="2017-02" db="EMBL/GenBank/DDBJ databases">
        <authorList>
            <person name="Dridi B."/>
        </authorList>
    </citation>
    <scope>NUCLEOTIDE SEQUENCE [LARGE SCALE GENOMIC DNA]</scope>
    <source>
        <strain evidence="13">bH819</strain>
    </source>
</reference>
<dbReference type="EMBL" id="FWFD01000015">
    <property type="protein sequence ID" value="SLM86912.1"/>
    <property type="molecule type" value="Genomic_DNA"/>
</dbReference>
<evidence type="ECO:0000256" key="5">
    <source>
        <dbReference type="ARBA" id="ARBA00022525"/>
    </source>
</evidence>
<evidence type="ECO:0000313" key="12">
    <source>
        <dbReference type="EMBL" id="SLM86912.1"/>
    </source>
</evidence>
<evidence type="ECO:0000259" key="9">
    <source>
        <dbReference type="Pfam" id="PF00460"/>
    </source>
</evidence>
<dbReference type="InterPro" id="IPR053927">
    <property type="entry name" value="FlgK_helical"/>
</dbReference>
<dbReference type="InterPro" id="IPR010930">
    <property type="entry name" value="Flg_bb/hook_C_dom"/>
</dbReference>
<keyword evidence="8" id="KW-0175">Coiled coil</keyword>
<dbReference type="PANTHER" id="PTHR30033">
    <property type="entry name" value="FLAGELLAR HOOK-ASSOCIATED PROTEIN 1"/>
    <property type="match status" value="1"/>
</dbReference>
<evidence type="ECO:0000256" key="8">
    <source>
        <dbReference type="SAM" id="Coils"/>
    </source>
</evidence>
<organism evidence="12 13">
    <name type="scientific">Vagococcus fluvialis bH819</name>
    <dbReference type="NCBI Taxonomy" id="1255619"/>
    <lineage>
        <taxon>Bacteria</taxon>
        <taxon>Bacillati</taxon>
        <taxon>Bacillota</taxon>
        <taxon>Bacilli</taxon>
        <taxon>Lactobacillales</taxon>
        <taxon>Enterococcaceae</taxon>
        <taxon>Vagococcus</taxon>
    </lineage>
</organism>
<dbReference type="InterPro" id="IPR002371">
    <property type="entry name" value="FlgK"/>
</dbReference>
<evidence type="ECO:0000313" key="13">
    <source>
        <dbReference type="Proteomes" id="UP000195918"/>
    </source>
</evidence>
<evidence type="ECO:0000259" key="11">
    <source>
        <dbReference type="Pfam" id="PF22638"/>
    </source>
</evidence>
<protein>
    <recommendedName>
        <fullName evidence="4 7">Flagellar hook-associated protein 1</fullName>
        <shortName evidence="7">HAP1</shortName>
    </recommendedName>
</protein>
<dbReference type="SUPFAM" id="SSF64518">
    <property type="entry name" value="Phase 1 flagellin"/>
    <property type="match status" value="1"/>
</dbReference>
<dbReference type="Pfam" id="PF22638">
    <property type="entry name" value="FlgK_D1"/>
    <property type="match status" value="1"/>
</dbReference>
<keyword evidence="12" id="KW-0282">Flagellum</keyword>
<dbReference type="GO" id="GO:0044780">
    <property type="term" value="P:bacterial-type flagellum assembly"/>
    <property type="evidence" value="ECO:0007669"/>
    <property type="project" value="InterPro"/>
</dbReference>
<dbReference type="Proteomes" id="UP000195918">
    <property type="component" value="Unassembled WGS sequence"/>
</dbReference>
<comment type="similarity">
    <text evidence="3 7">Belongs to the flagella basal body rod proteins family.</text>
</comment>
<proteinExistence type="inferred from homology"/>
<sequence length="508" mass="55276">MTGLFGTLGTANSGMNTQQTALETSSHNIANANTPGYSRQRAEMETNQPYNYTGIGQIGTGSKVSSITRASDQFVLANIRKENSVYNQYQQKADVLGQIESIFNETPGQKALSDDLAAYFDAWSQLANNPESNTAKLIVVENGNNLAENINRTAKQLETLHNDTVSVLEKNVLDFNSKLEELNEINQQIFKASADGGVPNDLLDRRDMLLEDLSGFGNIDTTFDEYGRVSVKMGGETILAPGEIRTISVVVGTDENGQPLVSEGGNLTNEKVPLTNGETYPVGQLLISNPKDTPTTFQPIEVESGAAKGLQEGLAEINARTEEFNIFVYNLATSVNTIHSDDGKSIDFFTFDENNSAKSIKVNEDIKKDPSLVNAGKDVGPDGAVGDGSRALALGNLKNARFGYPDAKFEYDPDTMSFKDEPGGSTLLGSYIDIVTKNGIAKQQADNRVNTQEFLLFQLEDRKYSVSGVNINEEITDVMRFQRAFQANARVISVVSDLLDTLINRTGV</sequence>
<dbReference type="NCBIfam" id="TIGR02492">
    <property type="entry name" value="flgK_ends"/>
    <property type="match status" value="1"/>
</dbReference>
<dbReference type="PRINTS" id="PR01005">
    <property type="entry name" value="FLGHOOKAP1"/>
</dbReference>
<keyword evidence="13" id="KW-1185">Reference proteome</keyword>
<feature type="coiled-coil region" evidence="8">
    <location>
        <begin position="140"/>
        <end position="185"/>
    </location>
</feature>
<dbReference type="GO" id="GO:0005576">
    <property type="term" value="C:extracellular region"/>
    <property type="evidence" value="ECO:0007669"/>
    <property type="project" value="UniProtKB-SubCell"/>
</dbReference>
<feature type="domain" description="Flagellar hook-associated protein FlgK helical" evidence="11">
    <location>
        <begin position="96"/>
        <end position="341"/>
    </location>
</feature>
<dbReference type="RefSeq" id="WP_086952512.1">
    <property type="nucleotide sequence ID" value="NZ_FWFD01000015.1"/>
</dbReference>
<evidence type="ECO:0000256" key="7">
    <source>
        <dbReference type="RuleBase" id="RU362065"/>
    </source>
</evidence>
<comment type="subcellular location">
    <subcellularLocation>
        <location evidence="1 7">Bacterial flagellum</location>
    </subcellularLocation>
    <subcellularLocation>
        <location evidence="2 7">Secreted</location>
    </subcellularLocation>
</comment>